<dbReference type="HOGENOM" id="CLU_1479312_0_0_0"/>
<keyword evidence="3" id="KW-1185">Reference proteome</keyword>
<dbReference type="NCBIfam" id="TIGR02532">
    <property type="entry name" value="IV_pilin_GFxxxE"/>
    <property type="match status" value="1"/>
</dbReference>
<protein>
    <submittedName>
        <fullName evidence="2">General secretion pathway protein H</fullName>
    </submittedName>
</protein>
<evidence type="ECO:0000256" key="1">
    <source>
        <dbReference type="SAM" id="Phobius"/>
    </source>
</evidence>
<evidence type="ECO:0000313" key="2">
    <source>
        <dbReference type="EMBL" id="GAK57416.1"/>
    </source>
</evidence>
<proteinExistence type="predicted"/>
<dbReference type="Pfam" id="PF07963">
    <property type="entry name" value="N_methyl"/>
    <property type="match status" value="1"/>
</dbReference>
<reference evidence="2" key="1">
    <citation type="journal article" date="2015" name="PeerJ">
        <title>First genomic representation of candidate bacterial phylum KSB3 points to enhanced environmental sensing as a trigger of wastewater bulking.</title>
        <authorList>
            <person name="Sekiguchi Y."/>
            <person name="Ohashi A."/>
            <person name="Parks D.H."/>
            <person name="Yamauchi T."/>
            <person name="Tyson G.W."/>
            <person name="Hugenholtz P."/>
        </authorList>
    </citation>
    <scope>NUCLEOTIDE SEQUENCE [LARGE SCALE GENOMIC DNA]</scope>
</reference>
<dbReference type="eggNOG" id="COG4970">
    <property type="taxonomic scope" value="Bacteria"/>
</dbReference>
<dbReference type="AlphaFoldDB" id="A0A081BYL1"/>
<dbReference type="PANTHER" id="PTHR30093">
    <property type="entry name" value="GENERAL SECRETION PATHWAY PROTEIN G"/>
    <property type="match status" value="1"/>
</dbReference>
<accession>A0A081BYL1</accession>
<feature type="transmembrane region" description="Helical" evidence="1">
    <location>
        <begin position="12"/>
        <end position="31"/>
    </location>
</feature>
<keyword evidence="1" id="KW-0812">Transmembrane</keyword>
<dbReference type="STRING" id="1499967.U27_04383"/>
<dbReference type="InterPro" id="IPR045584">
    <property type="entry name" value="Pilin-like"/>
</dbReference>
<dbReference type="EMBL" id="DF820466">
    <property type="protein sequence ID" value="GAK57416.1"/>
    <property type="molecule type" value="Genomic_DNA"/>
</dbReference>
<dbReference type="InterPro" id="IPR012902">
    <property type="entry name" value="N_methyl_site"/>
</dbReference>
<dbReference type="Proteomes" id="UP000030661">
    <property type="component" value="Unassembled WGS sequence"/>
</dbReference>
<evidence type="ECO:0000313" key="3">
    <source>
        <dbReference type="Proteomes" id="UP000030661"/>
    </source>
</evidence>
<keyword evidence="1" id="KW-1133">Transmembrane helix</keyword>
<name>A0A081BYL1_VECG1</name>
<keyword evidence="1" id="KW-0472">Membrane</keyword>
<dbReference type="SUPFAM" id="SSF54523">
    <property type="entry name" value="Pili subunits"/>
    <property type="match status" value="1"/>
</dbReference>
<sequence length="182" mass="20290">MQTLRKSQRGVTLMEMMVVVAIIGILAGISLPNMMTAIRNNRVRSVCIDLLAQLRETRSQAISLARKIQFSVDATNKTYTAIIQKYTLYDPLDPNLTKIMNEQEAQILASNVKFDKNNWLRPAGTPAPVEVSPETFDLVFTPAGLVEIKGSPVGSIKLRGLHIAYEIQVYKAGQIDLFRLND</sequence>
<organism evidence="2">
    <name type="scientific">Vecturithrix granuli</name>
    <dbReference type="NCBI Taxonomy" id="1499967"/>
    <lineage>
        <taxon>Bacteria</taxon>
        <taxon>Candidatus Moduliflexota</taxon>
        <taxon>Candidatus Vecturitrichia</taxon>
        <taxon>Candidatus Vecturitrichales</taxon>
        <taxon>Candidatus Vecturitrichaceae</taxon>
        <taxon>Candidatus Vecturithrix</taxon>
    </lineage>
</organism>
<gene>
    <name evidence="2" type="ORF">U27_04383</name>
</gene>
<dbReference type="Gene3D" id="3.30.700.10">
    <property type="entry name" value="Glycoprotein, Type 4 Pilin"/>
    <property type="match status" value="1"/>
</dbReference>